<name>A0A011V3K6_RUMAL</name>
<dbReference type="OrthoDB" id="1822635at2"/>
<keyword evidence="2" id="KW-1185">Reference proteome</keyword>
<organism evidence="1 2">
    <name type="scientific">Ruminococcus albus SY3</name>
    <dbReference type="NCBI Taxonomy" id="1341156"/>
    <lineage>
        <taxon>Bacteria</taxon>
        <taxon>Bacillati</taxon>
        <taxon>Bacillota</taxon>
        <taxon>Clostridia</taxon>
        <taxon>Eubacteriales</taxon>
        <taxon>Oscillospiraceae</taxon>
        <taxon>Ruminococcus</taxon>
    </lineage>
</organism>
<reference evidence="1 2" key="1">
    <citation type="submission" date="2013-06" db="EMBL/GenBank/DDBJ databases">
        <title>Rumen cellulosomics: divergent fiber-degrading strategies revealed by comparative genome-wide analysis of six Ruminococcal strains.</title>
        <authorList>
            <person name="Dassa B."/>
            <person name="Borovok I."/>
            <person name="Lamed R."/>
            <person name="Flint H."/>
            <person name="Yeoman C.J."/>
            <person name="White B."/>
            <person name="Bayer E.A."/>
        </authorList>
    </citation>
    <scope>NUCLEOTIDE SEQUENCE [LARGE SCALE GENOMIC DNA]</scope>
    <source>
        <strain evidence="1 2">SY3</strain>
    </source>
</reference>
<accession>A0A011V3K6</accession>
<dbReference type="Proteomes" id="UP000021369">
    <property type="component" value="Unassembled WGS sequence"/>
</dbReference>
<dbReference type="PATRIC" id="fig|1341156.4.peg.1331"/>
<dbReference type="EMBL" id="JEOB01000002">
    <property type="protein sequence ID" value="EXM40012.1"/>
    <property type="molecule type" value="Genomic_DNA"/>
</dbReference>
<dbReference type="RefSeq" id="WP_024856271.1">
    <property type="nucleotide sequence ID" value="NZ_JEOB01000002.1"/>
</dbReference>
<dbReference type="AlphaFoldDB" id="A0A011V3K6"/>
<evidence type="ECO:0000313" key="1">
    <source>
        <dbReference type="EMBL" id="EXM40012.1"/>
    </source>
</evidence>
<evidence type="ECO:0000313" key="2">
    <source>
        <dbReference type="Proteomes" id="UP000021369"/>
    </source>
</evidence>
<protein>
    <submittedName>
        <fullName evidence="1">Uncharacterized protein</fullName>
    </submittedName>
</protein>
<sequence>MEDMMNRIQDVLNDEESMKQLRDLAGMLSGGKSESIPAAPVLRSEADGIDTVKLMQLGQILQTASQDDDHIRLMTALRPLLKEETRNKLDRVIKIYRLMNIYPALKESGLGGGGLLGII</sequence>
<comment type="caution">
    <text evidence="1">The sequence shown here is derived from an EMBL/GenBank/DDBJ whole genome shotgun (WGS) entry which is preliminary data.</text>
</comment>
<gene>
    <name evidence="1" type="ORF">RASY3_10150</name>
</gene>
<proteinExistence type="predicted"/>